<accession>A0ABM8TQC5</accession>
<evidence type="ECO:0000313" key="1">
    <source>
        <dbReference type="EMBL" id="CAG2158052.1"/>
    </source>
</evidence>
<gene>
    <name evidence="1" type="ORF">LMG26411_05810</name>
</gene>
<dbReference type="Proteomes" id="UP000672657">
    <property type="component" value="Unassembled WGS sequence"/>
</dbReference>
<name>A0ABM8TQC5_9BURK</name>
<keyword evidence="2" id="KW-1185">Reference proteome</keyword>
<dbReference type="EMBL" id="CAJPVI010000044">
    <property type="protein sequence ID" value="CAG2158052.1"/>
    <property type="molecule type" value="Genomic_DNA"/>
</dbReference>
<comment type="caution">
    <text evidence="1">The sequence shown here is derived from an EMBL/GenBank/DDBJ whole genome shotgun (WGS) entry which is preliminary data.</text>
</comment>
<protein>
    <recommendedName>
        <fullName evidence="3">DNA-binding protein</fullName>
    </recommendedName>
</protein>
<proteinExistence type="predicted"/>
<sequence>MTLENLLGISLDAIRPDREQIARLLAGAERNLSDAGIEALSNENRFDAAYKAIMQAALAALHANGYRTLTSRPGHHQTTLQSLTKTIGWPADRMIVLDALRKQRNLSDYSGDLVPASAVRECITSATALIADVKAWLHTNKPQLT</sequence>
<dbReference type="RefSeq" id="WP_211956665.1">
    <property type="nucleotide sequence ID" value="NZ_CAJPVI010000044.1"/>
</dbReference>
<evidence type="ECO:0000313" key="2">
    <source>
        <dbReference type="Proteomes" id="UP000672657"/>
    </source>
</evidence>
<organism evidence="1 2">
    <name type="scientific">Cupriavidus numazuensis</name>
    <dbReference type="NCBI Taxonomy" id="221992"/>
    <lineage>
        <taxon>Bacteria</taxon>
        <taxon>Pseudomonadati</taxon>
        <taxon>Pseudomonadota</taxon>
        <taxon>Betaproteobacteria</taxon>
        <taxon>Burkholderiales</taxon>
        <taxon>Burkholderiaceae</taxon>
        <taxon>Cupriavidus</taxon>
    </lineage>
</organism>
<evidence type="ECO:0008006" key="3">
    <source>
        <dbReference type="Google" id="ProtNLM"/>
    </source>
</evidence>
<dbReference type="Gene3D" id="1.20.120.330">
    <property type="entry name" value="Nucleotidyltransferases domain 2"/>
    <property type="match status" value="1"/>
</dbReference>
<reference evidence="1 2" key="1">
    <citation type="submission" date="2021-03" db="EMBL/GenBank/DDBJ databases">
        <authorList>
            <person name="Peeters C."/>
        </authorList>
    </citation>
    <scope>NUCLEOTIDE SEQUENCE [LARGE SCALE GENOMIC DNA]</scope>
    <source>
        <strain evidence="1 2">LMG 26411</strain>
    </source>
</reference>